<proteinExistence type="predicted"/>
<comment type="caution">
    <text evidence="2">The sequence shown here is derived from an EMBL/GenBank/DDBJ whole genome shotgun (WGS) entry which is preliminary data.</text>
</comment>
<name>A0AAD5WE14_PARTN</name>
<sequence>MNFLLTTTVVLGCGTLPAGPAAMRTWRFNVTGFSLTVAMAFSTAADVQAQVPGISPSSNSAEAFVKHLVIQGVHDVLEQQGRAAGLPDAIITIILGQLAINVLYTPLNCPLAKVDSTAQFMQDAMATMRTTCVISGNTVTTICPPATGAQMMCMPLTGVLLMPVPPQHLSISGTLTLKNRAWYENMEDQRYRLHLASGNGVLYNTTDSGTGSRCFDVLEQEGRAAGLPDAIIATILSQLGVNALHTLSNCPMAMVDPMADNFLLHDGEVEQGHVAIVVNSVL</sequence>
<dbReference type="EMBL" id="JAHQIW010005683">
    <property type="protein sequence ID" value="KAJ1366859.1"/>
    <property type="molecule type" value="Genomic_DNA"/>
</dbReference>
<dbReference type="Proteomes" id="UP001196413">
    <property type="component" value="Unassembled WGS sequence"/>
</dbReference>
<evidence type="ECO:0000313" key="3">
    <source>
        <dbReference type="Proteomes" id="UP001196413"/>
    </source>
</evidence>
<feature type="chain" id="PRO_5042200481" evidence="1">
    <location>
        <begin position="50"/>
        <end position="282"/>
    </location>
</feature>
<protein>
    <submittedName>
        <fullName evidence="2">Uncharacterized protein</fullName>
    </submittedName>
</protein>
<keyword evidence="1" id="KW-0732">Signal</keyword>
<gene>
    <name evidence="2" type="ORF">KIN20_027640</name>
</gene>
<evidence type="ECO:0000313" key="2">
    <source>
        <dbReference type="EMBL" id="KAJ1366859.1"/>
    </source>
</evidence>
<feature type="signal peptide" evidence="1">
    <location>
        <begin position="1"/>
        <end position="49"/>
    </location>
</feature>
<evidence type="ECO:0000256" key="1">
    <source>
        <dbReference type="SAM" id="SignalP"/>
    </source>
</evidence>
<organism evidence="2 3">
    <name type="scientific">Parelaphostrongylus tenuis</name>
    <name type="common">Meningeal worm</name>
    <dbReference type="NCBI Taxonomy" id="148309"/>
    <lineage>
        <taxon>Eukaryota</taxon>
        <taxon>Metazoa</taxon>
        <taxon>Ecdysozoa</taxon>
        <taxon>Nematoda</taxon>
        <taxon>Chromadorea</taxon>
        <taxon>Rhabditida</taxon>
        <taxon>Rhabditina</taxon>
        <taxon>Rhabditomorpha</taxon>
        <taxon>Strongyloidea</taxon>
        <taxon>Metastrongylidae</taxon>
        <taxon>Parelaphostrongylus</taxon>
    </lineage>
</organism>
<reference evidence="2" key="1">
    <citation type="submission" date="2021-06" db="EMBL/GenBank/DDBJ databases">
        <title>Parelaphostrongylus tenuis whole genome reference sequence.</title>
        <authorList>
            <person name="Garwood T.J."/>
            <person name="Larsen P.A."/>
            <person name="Fountain-Jones N.M."/>
            <person name="Garbe J.R."/>
            <person name="Macchietto M.G."/>
            <person name="Kania S.A."/>
            <person name="Gerhold R.W."/>
            <person name="Richards J.E."/>
            <person name="Wolf T.M."/>
        </authorList>
    </citation>
    <scope>NUCLEOTIDE SEQUENCE</scope>
    <source>
        <strain evidence="2">MNPRO001-30</strain>
        <tissue evidence="2">Meninges</tissue>
    </source>
</reference>
<dbReference type="AlphaFoldDB" id="A0AAD5WE14"/>
<accession>A0AAD5WE14</accession>
<keyword evidence="3" id="KW-1185">Reference proteome</keyword>